<comment type="caution">
    <text evidence="2">The sequence shown here is derived from an EMBL/GenBank/DDBJ whole genome shotgun (WGS) entry which is preliminary data.</text>
</comment>
<evidence type="ECO:0000256" key="1">
    <source>
        <dbReference type="SAM" id="MobiDB-lite"/>
    </source>
</evidence>
<evidence type="ECO:0000313" key="3">
    <source>
        <dbReference type="Proteomes" id="UP000258309"/>
    </source>
</evidence>
<dbReference type="OrthoDB" id="5210591at2759"/>
<accession>A0A3E2HGG6</accession>
<evidence type="ECO:0000313" key="2">
    <source>
        <dbReference type="EMBL" id="RFU32520.1"/>
    </source>
</evidence>
<dbReference type="EMBL" id="NCSJ02000053">
    <property type="protein sequence ID" value="RFU32520.1"/>
    <property type="molecule type" value="Genomic_DNA"/>
</dbReference>
<dbReference type="InterPro" id="IPR051678">
    <property type="entry name" value="AGP_Transferase"/>
</dbReference>
<feature type="region of interest" description="Disordered" evidence="1">
    <location>
        <begin position="366"/>
        <end position="391"/>
    </location>
</feature>
<reference evidence="2 3" key="1">
    <citation type="submission" date="2018-05" db="EMBL/GenBank/DDBJ databases">
        <title>Draft genome sequence of Scytalidium lignicola DSM 105466, a ubiquitous saprotrophic fungus.</title>
        <authorList>
            <person name="Buettner E."/>
            <person name="Gebauer A.M."/>
            <person name="Hofrichter M."/>
            <person name="Liers C."/>
            <person name="Kellner H."/>
        </authorList>
    </citation>
    <scope>NUCLEOTIDE SEQUENCE [LARGE SCALE GENOMIC DNA]</scope>
    <source>
        <strain evidence="2 3">DSM 105466</strain>
    </source>
</reference>
<sequence>MYSVPFKRLKDILKHVVPTATLETVGDLPSTQLPRLYTLNMSDNRKLLLSFAPSLAVKLLRHEATILSSEAKLIRFLSGLDGGESSQMSATLSRLVPKLLKHSSNNQEMAYPYSIFEPINGVPLSTISIYLSFPERRIIEKRLGTMVRELASFKSPSGLFGPVNRVLVDERAAEIAETSESPANSSSQKTWSEAFHSIFEGILRDGEDMVVLLPYETVREHFQRLSYHLDAVTSPRLVILDAGNEINIMIQRESENNDSAKTAQESVKLTGLQNWSQGVFGDPLISSCFDNPTASFLEGWREAGDDIIEGKDTREIRMLLYRCYRAILDIVTEYYRPQGDSSRKELEARRRLTKVLEELEKTEFNEAGISKKRSPSSTPSTSKKAKVSIEE</sequence>
<proteinExistence type="predicted"/>
<dbReference type="OMA" id="RMFWGDP"/>
<protein>
    <recommendedName>
        <fullName evidence="4">Aminoglycoside phosphotransferase domain-containing protein</fullName>
    </recommendedName>
</protein>
<dbReference type="PANTHER" id="PTHR21310:SF59">
    <property type="entry name" value="AMINOGLYCOSIDE PHOSPHOTRANSFERASE DOMAIN-CONTAINING PROTEIN"/>
    <property type="match status" value="1"/>
</dbReference>
<feature type="non-terminal residue" evidence="2">
    <location>
        <position position="1"/>
    </location>
</feature>
<feature type="non-terminal residue" evidence="2">
    <location>
        <position position="391"/>
    </location>
</feature>
<dbReference type="Proteomes" id="UP000258309">
    <property type="component" value="Unassembled WGS sequence"/>
</dbReference>
<keyword evidence="3" id="KW-1185">Reference proteome</keyword>
<gene>
    <name evidence="2" type="ORF">B7463_g3807</name>
</gene>
<dbReference type="PANTHER" id="PTHR21310">
    <property type="entry name" value="AMINOGLYCOSIDE PHOSPHOTRANSFERASE-RELATED-RELATED"/>
    <property type="match status" value="1"/>
</dbReference>
<evidence type="ECO:0008006" key="4">
    <source>
        <dbReference type="Google" id="ProtNLM"/>
    </source>
</evidence>
<organism evidence="2 3">
    <name type="scientific">Scytalidium lignicola</name>
    <name type="common">Hyphomycete</name>
    <dbReference type="NCBI Taxonomy" id="5539"/>
    <lineage>
        <taxon>Eukaryota</taxon>
        <taxon>Fungi</taxon>
        <taxon>Dikarya</taxon>
        <taxon>Ascomycota</taxon>
        <taxon>Pezizomycotina</taxon>
        <taxon>Leotiomycetes</taxon>
        <taxon>Leotiomycetes incertae sedis</taxon>
        <taxon>Scytalidium</taxon>
    </lineage>
</organism>
<dbReference type="AlphaFoldDB" id="A0A3E2HGG6"/>
<name>A0A3E2HGG6_SCYLI</name>